<dbReference type="InterPro" id="IPR045375">
    <property type="entry name" value="Put_radical_SAM-like_N"/>
</dbReference>
<dbReference type="SUPFAM" id="SSF50156">
    <property type="entry name" value="PDZ domain-like"/>
    <property type="match status" value="1"/>
</dbReference>
<dbReference type="InterPro" id="IPR036034">
    <property type="entry name" value="PDZ_sf"/>
</dbReference>
<dbReference type="InterPro" id="IPR058240">
    <property type="entry name" value="rSAM_sf"/>
</dbReference>
<gene>
    <name evidence="3" type="ORF">H9943_02280</name>
</gene>
<evidence type="ECO:0000259" key="1">
    <source>
        <dbReference type="Pfam" id="PF04459"/>
    </source>
</evidence>
<organism evidence="3 4">
    <name type="scientific">Candidatus Ruthenibacterium avium</name>
    <dbReference type="NCBI Taxonomy" id="2838751"/>
    <lineage>
        <taxon>Bacteria</taxon>
        <taxon>Bacillati</taxon>
        <taxon>Bacillota</taxon>
        <taxon>Clostridia</taxon>
        <taxon>Eubacteriales</taxon>
        <taxon>Oscillospiraceae</taxon>
        <taxon>Ruthenibacterium</taxon>
    </lineage>
</organism>
<dbReference type="InterPro" id="IPR013785">
    <property type="entry name" value="Aldolase_TIM"/>
</dbReference>
<feature type="domain" description="Putative radical SAM N-terminal" evidence="2">
    <location>
        <begin position="64"/>
        <end position="214"/>
    </location>
</feature>
<evidence type="ECO:0000259" key="2">
    <source>
        <dbReference type="Pfam" id="PF19238"/>
    </source>
</evidence>
<evidence type="ECO:0000313" key="3">
    <source>
        <dbReference type="EMBL" id="HJB39206.1"/>
    </source>
</evidence>
<dbReference type="InterPro" id="IPR007549">
    <property type="entry name" value="DUF512"/>
</dbReference>
<feature type="domain" description="DUF512" evidence="1">
    <location>
        <begin position="217"/>
        <end position="418"/>
    </location>
</feature>
<name>A0A9D2M0M3_9FIRM</name>
<reference evidence="3" key="1">
    <citation type="journal article" date="2021" name="PeerJ">
        <title>Extensive microbial diversity within the chicken gut microbiome revealed by metagenomics and culture.</title>
        <authorList>
            <person name="Gilroy R."/>
            <person name="Ravi A."/>
            <person name="Getino M."/>
            <person name="Pursley I."/>
            <person name="Horton D.L."/>
            <person name="Alikhan N.F."/>
            <person name="Baker D."/>
            <person name="Gharbi K."/>
            <person name="Hall N."/>
            <person name="Watson M."/>
            <person name="Adriaenssens E.M."/>
            <person name="Foster-Nyarko E."/>
            <person name="Jarju S."/>
            <person name="Secka A."/>
            <person name="Antonio M."/>
            <person name="Oren A."/>
            <person name="Chaudhuri R.R."/>
            <person name="La Ragione R."/>
            <person name="Hildebrand F."/>
            <person name="Pallen M.J."/>
        </authorList>
    </citation>
    <scope>NUCLEOTIDE SEQUENCE</scope>
    <source>
        <strain evidence="3">ChiBcec8-14828</strain>
    </source>
</reference>
<dbReference type="Pfam" id="PF19238">
    <property type="entry name" value="Radical_SAM_2"/>
    <property type="match status" value="1"/>
</dbReference>
<dbReference type="SUPFAM" id="SSF102114">
    <property type="entry name" value="Radical SAM enzymes"/>
    <property type="match status" value="1"/>
</dbReference>
<protein>
    <submittedName>
        <fullName evidence="3">DUF512 domain-containing protein</fullName>
    </submittedName>
</protein>
<comment type="caution">
    <text evidence="3">The sequence shown here is derived from an EMBL/GenBank/DDBJ whole genome shotgun (WGS) entry which is preliminary data.</text>
</comment>
<evidence type="ECO:0000313" key="4">
    <source>
        <dbReference type="Proteomes" id="UP000824209"/>
    </source>
</evidence>
<dbReference type="Proteomes" id="UP000824209">
    <property type="component" value="Unassembled WGS sequence"/>
</dbReference>
<dbReference type="Pfam" id="PF04459">
    <property type="entry name" value="DUF512"/>
    <property type="match status" value="1"/>
</dbReference>
<accession>A0A9D2M0M3</accession>
<sequence>MAVKISTTEKGSPAQRYGLKGCTLLSIDGHEINDMLDYEFYSSGAFLELAVMKDGALCYIPVQKKEYEPLGCNFESYLIDKKHSCKNKCMFCFIDQMPKGMRETLYFKDDDERLSFLFGNYVTLTNLSEREVERIKTMHISPINISVHTTNPELRVKMMKNKHAGDVLRYIDEFAKAYIQMNCQLVLCRGINDGAELRRSLETLIKLYPAVQSIAAVPSGLTKYREGLYPLEPYDKETALEVLDILEEYGEKCYKRHGVRIIYPSDEWYLLAEREMPPRDFYDSFCQLENGVGMWRLLYDEFMETLKETRSPLLPKKIDLATGELAYPLICELAQAMQTKMRNVKIEVHEIKNEFFGGNVTVAGLITGTDLIKQLKGKLTSRTLGIPEVMLREERDKFLDDITVKELERELCVRVRIMPQRGDDLVQALLK</sequence>
<reference evidence="3" key="2">
    <citation type="submission" date="2021-04" db="EMBL/GenBank/DDBJ databases">
        <authorList>
            <person name="Gilroy R."/>
        </authorList>
    </citation>
    <scope>NUCLEOTIDE SEQUENCE</scope>
    <source>
        <strain evidence="3">ChiBcec8-14828</strain>
    </source>
</reference>
<dbReference type="EMBL" id="DWYA01000026">
    <property type="protein sequence ID" value="HJB39206.1"/>
    <property type="molecule type" value="Genomic_DNA"/>
</dbReference>
<dbReference type="Gene3D" id="3.20.20.70">
    <property type="entry name" value="Aldolase class I"/>
    <property type="match status" value="1"/>
</dbReference>
<dbReference type="AlphaFoldDB" id="A0A9D2M0M3"/>
<proteinExistence type="predicted"/>